<proteinExistence type="predicted"/>
<reference evidence="2" key="1">
    <citation type="submission" date="2021-03" db="EMBL/GenBank/DDBJ databases">
        <title>Streptomyces poriferae sp. nov., a novel marine sponge-derived Actinobacteria species with anti-MRSA activity.</title>
        <authorList>
            <person name="Sandoval-Powers M."/>
            <person name="Kralova S."/>
            <person name="Nguyen G.-S."/>
            <person name="Fawwal D."/>
            <person name="Degnes K."/>
            <person name="Klinkenberg G."/>
            <person name="Sletta H."/>
            <person name="Wentzel A."/>
            <person name="Liles M.R."/>
        </authorList>
    </citation>
    <scope>NUCLEOTIDE SEQUENCE</scope>
    <source>
        <strain evidence="2">DSM 41794</strain>
    </source>
</reference>
<dbReference type="SMART" id="SM00710">
    <property type="entry name" value="PbH1"/>
    <property type="match status" value="4"/>
</dbReference>
<evidence type="ECO:0000313" key="3">
    <source>
        <dbReference type="Proteomes" id="UP000664167"/>
    </source>
</evidence>
<dbReference type="CDD" id="cd14251">
    <property type="entry name" value="PL-6"/>
    <property type="match status" value="1"/>
</dbReference>
<dbReference type="InterPro" id="IPR039513">
    <property type="entry name" value="PL-6"/>
</dbReference>
<dbReference type="AlphaFoldDB" id="A0A939JC70"/>
<evidence type="ECO:0000313" key="2">
    <source>
        <dbReference type="EMBL" id="MBO0510691.1"/>
    </source>
</evidence>
<feature type="signal peptide" evidence="1">
    <location>
        <begin position="1"/>
        <end position="26"/>
    </location>
</feature>
<dbReference type="EMBL" id="JAFLRJ010000018">
    <property type="protein sequence ID" value="MBO0510691.1"/>
    <property type="molecule type" value="Genomic_DNA"/>
</dbReference>
<keyword evidence="1" id="KW-0732">Signal</keyword>
<dbReference type="SUPFAM" id="SSF51126">
    <property type="entry name" value="Pectin lyase-like"/>
    <property type="match status" value="1"/>
</dbReference>
<gene>
    <name evidence="2" type="ORF">J0695_02525</name>
</gene>
<accession>A0A939JC70</accession>
<keyword evidence="3" id="KW-1185">Reference proteome</keyword>
<evidence type="ECO:0000256" key="1">
    <source>
        <dbReference type="SAM" id="SignalP"/>
    </source>
</evidence>
<protein>
    <submittedName>
        <fullName evidence="2">Polysaccharide lyase 6 family protein</fullName>
    </submittedName>
</protein>
<feature type="chain" id="PRO_5037806306" evidence="1">
    <location>
        <begin position="27"/>
        <end position="471"/>
    </location>
</feature>
<dbReference type="Pfam" id="PF14592">
    <property type="entry name" value="Chondroitinas_B"/>
    <property type="match status" value="1"/>
</dbReference>
<dbReference type="InterPro" id="IPR012334">
    <property type="entry name" value="Pectin_lyas_fold"/>
</dbReference>
<comment type="caution">
    <text evidence="2">The sequence shown here is derived from an EMBL/GenBank/DDBJ whole genome shotgun (WGS) entry which is preliminary data.</text>
</comment>
<organism evidence="2 3">
    <name type="scientific">Streptomyces beijiangensis</name>
    <dbReference type="NCBI Taxonomy" id="163361"/>
    <lineage>
        <taxon>Bacteria</taxon>
        <taxon>Bacillati</taxon>
        <taxon>Actinomycetota</taxon>
        <taxon>Actinomycetes</taxon>
        <taxon>Kitasatosporales</taxon>
        <taxon>Streptomycetaceae</taxon>
        <taxon>Streptomyces</taxon>
    </lineage>
</organism>
<dbReference type="RefSeq" id="WP_206959710.1">
    <property type="nucleotide sequence ID" value="NZ_BAAAJJ010000005.1"/>
</dbReference>
<dbReference type="Gene3D" id="2.160.20.10">
    <property type="entry name" value="Single-stranded right-handed beta-helix, Pectin lyase-like"/>
    <property type="match status" value="1"/>
</dbReference>
<dbReference type="InterPro" id="IPR011050">
    <property type="entry name" value="Pectin_lyase_fold/virulence"/>
</dbReference>
<name>A0A939JC70_9ACTN</name>
<dbReference type="GO" id="GO:0016829">
    <property type="term" value="F:lyase activity"/>
    <property type="evidence" value="ECO:0007669"/>
    <property type="project" value="UniProtKB-KW"/>
</dbReference>
<dbReference type="InterPro" id="IPR006626">
    <property type="entry name" value="PbH1"/>
</dbReference>
<sequence length="471" mass="49544">MQRRTFLTGTALGITLAAFPAVGAQAATTVSSLTALQSAINAAVPGDVITVANGTYAVPDGKPITITGKHGTEAAPITIVAQSRGGVVLTGKQSFVFSGSDNITLSGFAFRQSTTLDVPPDSSYIRLTRNDFQLADISGLHWVMIRGDHSKVDRNHFHNKSQLGIMLGVEGADTDKMAYKVLISKNYFSDHSFTGDNGGEPIRLGVSPRALANAEATVELNLFERTNGDPEAISIKSSGNFIRHNTIRDSKGGIVLRHGNGTQVDSNWILDGQEGIRIYGNDHQIVNNYVSGLSGTALIIGSGTERDHIPNEPPASRTGNDAPDRVTIVHNTLRNNAKTLAGESQRTEEPRDCVVADNLLVGDAGSLVAMATTVRFTWQSNILFGAAADGNIPAGTYTRTDPKLVTGSDGIARLSAASPAIGAATSQQLTVGYDIEGDARGTARDVGCDEYSTAAPVYRPLTTADVGPNAA</sequence>
<keyword evidence="2" id="KW-0456">Lyase</keyword>
<dbReference type="Proteomes" id="UP000664167">
    <property type="component" value="Unassembled WGS sequence"/>
</dbReference>